<dbReference type="NCBIfam" id="TIGR03481">
    <property type="entry name" value="HpnM"/>
    <property type="match status" value="1"/>
</dbReference>
<dbReference type="InterPro" id="IPR017842">
    <property type="entry name" value="Hopanoid_biosyn-assoc_HpnM"/>
</dbReference>
<proteinExistence type="predicted"/>
<reference evidence="2" key="1">
    <citation type="submission" date="2018-03" db="EMBL/GenBank/DDBJ databases">
        <authorList>
            <person name="Zecchin S."/>
        </authorList>
    </citation>
    <scope>NUCLEOTIDE SEQUENCE [LARGE SCALE GENOMIC DNA]</scope>
</reference>
<protein>
    <recommendedName>
        <fullName evidence="3">Toluene tolerance family protein</fullName>
    </recommendedName>
</protein>
<dbReference type="InterPro" id="IPR008869">
    <property type="entry name" value="MlaC/ttg2D"/>
</dbReference>
<dbReference type="PANTHER" id="PTHR36573:SF1">
    <property type="entry name" value="INTERMEMBRANE PHOSPHOLIPID TRANSPORT SYSTEM BINDING PROTEIN MLAC"/>
    <property type="match status" value="1"/>
</dbReference>
<organism evidence="1 2">
    <name type="scientific">Candidatus Sulfobium mesophilum</name>
    <dbReference type="NCBI Taxonomy" id="2016548"/>
    <lineage>
        <taxon>Bacteria</taxon>
        <taxon>Pseudomonadati</taxon>
        <taxon>Nitrospirota</taxon>
        <taxon>Nitrospiria</taxon>
        <taxon>Nitrospirales</taxon>
        <taxon>Nitrospiraceae</taxon>
        <taxon>Candidatus Sulfobium</taxon>
    </lineage>
</organism>
<dbReference type="EMBL" id="OUUY01000067">
    <property type="protein sequence ID" value="SPQ00394.1"/>
    <property type="molecule type" value="Genomic_DNA"/>
</dbReference>
<dbReference type="Pfam" id="PF05494">
    <property type="entry name" value="MlaC"/>
    <property type="match status" value="1"/>
</dbReference>
<dbReference type="Proteomes" id="UP000245125">
    <property type="component" value="Unassembled WGS sequence"/>
</dbReference>
<name>A0A2U3QG48_9BACT</name>
<dbReference type="InterPro" id="IPR042245">
    <property type="entry name" value="Tgt2/MlaC_sf"/>
</dbReference>
<evidence type="ECO:0008006" key="3">
    <source>
        <dbReference type="Google" id="ProtNLM"/>
    </source>
</evidence>
<evidence type="ECO:0000313" key="1">
    <source>
        <dbReference type="EMBL" id="SPQ00394.1"/>
    </source>
</evidence>
<sequence length="216" mass="23910">MQISTGKKKLAILVISGLLLSVIFISSGSYASAEIRGPGEVIKNFNAALLEAMKKADQLGYSGRYKLLDPVIKDSFALSFMAQQSLGRHGKSLKPEERDLLIKMYTDWTIATYAARFDSYSGEKFEVVSESNPSQGTVTVISKLIKGNGDEISFHYLMRKIEAAWRVVDIQISGVSQLALTRAQFTGVFREKGLNGLISMLKEKIRGFEKSGEKKE</sequence>
<dbReference type="Gene3D" id="3.10.450.710">
    <property type="entry name" value="Tgt2/MlaC"/>
    <property type="match status" value="1"/>
</dbReference>
<accession>A0A2U3QG48</accession>
<evidence type="ECO:0000313" key="2">
    <source>
        <dbReference type="Proteomes" id="UP000245125"/>
    </source>
</evidence>
<dbReference type="PANTHER" id="PTHR36573">
    <property type="entry name" value="INTERMEMBRANE PHOSPHOLIPID TRANSPORT SYSTEM BINDING PROTEIN MLAC"/>
    <property type="match status" value="1"/>
</dbReference>
<gene>
    <name evidence="1" type="ORF">NBG4_220027</name>
</gene>
<keyword evidence="2" id="KW-1185">Reference proteome</keyword>
<dbReference type="AlphaFoldDB" id="A0A2U3QG48"/>